<protein>
    <recommendedName>
        <fullName evidence="3">Transcriptional regulator, AbiEi antitoxin, Type IV TA system</fullName>
    </recommendedName>
</protein>
<keyword evidence="2" id="KW-1185">Reference proteome</keyword>
<gene>
    <name evidence="1" type="ORF">ACEZDE_01965</name>
</gene>
<name>A0ABV6VPC4_9ACTN</name>
<dbReference type="Proteomes" id="UP001592531">
    <property type="component" value="Unassembled WGS sequence"/>
</dbReference>
<reference evidence="1 2" key="1">
    <citation type="submission" date="2024-09" db="EMBL/GenBank/DDBJ databases">
        <authorList>
            <person name="Lee S.D."/>
        </authorList>
    </citation>
    <scope>NUCLEOTIDE SEQUENCE [LARGE SCALE GENOMIC DNA]</scope>
    <source>
        <strain evidence="1 2">N8-3</strain>
    </source>
</reference>
<evidence type="ECO:0008006" key="3">
    <source>
        <dbReference type="Google" id="ProtNLM"/>
    </source>
</evidence>
<accession>A0ABV6VPC4</accession>
<evidence type="ECO:0000313" key="1">
    <source>
        <dbReference type="EMBL" id="MFC1415417.1"/>
    </source>
</evidence>
<organism evidence="1 2">
    <name type="scientific">Streptacidiphilus cavernicola</name>
    <dbReference type="NCBI Taxonomy" id="3342716"/>
    <lineage>
        <taxon>Bacteria</taxon>
        <taxon>Bacillati</taxon>
        <taxon>Actinomycetota</taxon>
        <taxon>Actinomycetes</taxon>
        <taxon>Kitasatosporales</taxon>
        <taxon>Streptomycetaceae</taxon>
        <taxon>Streptacidiphilus</taxon>
    </lineage>
</organism>
<evidence type="ECO:0000313" key="2">
    <source>
        <dbReference type="Proteomes" id="UP001592531"/>
    </source>
</evidence>
<proteinExistence type="predicted"/>
<comment type="caution">
    <text evidence="1">The sequence shown here is derived from an EMBL/GenBank/DDBJ whole genome shotgun (WGS) entry which is preliminary data.</text>
</comment>
<dbReference type="RefSeq" id="WP_380531056.1">
    <property type="nucleotide sequence ID" value="NZ_JBHFAB010000001.1"/>
</dbReference>
<dbReference type="EMBL" id="JBHFAB010000001">
    <property type="protein sequence ID" value="MFC1415417.1"/>
    <property type="molecule type" value="Genomic_DNA"/>
</dbReference>
<sequence length="194" mass="21069">MTTKPYLAGLQEMGAVWSNSAAAASRWITQGLVDPDAARVVSGSRYWPLGWVRDTGPQLQRKSPVLDQAALDRIVEEQSPGRWVFAKEELPPIIGSKELTALFGLPAPSVTGFISEGRFGRPDWHVSGSPLWLLDTAVDLLPILRARSEAGRARSRKWEIDREVEAALREGRYDGPGSQILLRGKGAVAAKGGA</sequence>